<feature type="region of interest" description="Disordered" evidence="1">
    <location>
        <begin position="37"/>
        <end position="60"/>
    </location>
</feature>
<feature type="compositionally biased region" description="Low complexity" evidence="1">
    <location>
        <begin position="37"/>
        <end position="48"/>
    </location>
</feature>
<keyword evidence="4" id="KW-1185">Reference proteome</keyword>
<feature type="signal peptide" evidence="2">
    <location>
        <begin position="1"/>
        <end position="19"/>
    </location>
</feature>
<gene>
    <name evidence="3" type="ORF">SAMN04488515_0935</name>
</gene>
<evidence type="ECO:0000256" key="2">
    <source>
        <dbReference type="SAM" id="SignalP"/>
    </source>
</evidence>
<reference evidence="3 4" key="1">
    <citation type="submission" date="2016-10" db="EMBL/GenBank/DDBJ databases">
        <authorList>
            <person name="de Groot N.N."/>
        </authorList>
    </citation>
    <scope>NUCLEOTIDE SEQUENCE [LARGE SCALE GENOMIC DNA]</scope>
    <source>
        <strain evidence="3 4">DSM 17925</strain>
    </source>
</reference>
<dbReference type="Proteomes" id="UP000199167">
    <property type="component" value="Unassembled WGS sequence"/>
</dbReference>
<feature type="chain" id="PRO_5011588762" evidence="2">
    <location>
        <begin position="20"/>
        <end position="512"/>
    </location>
</feature>
<keyword evidence="2" id="KW-0732">Signal</keyword>
<dbReference type="EMBL" id="FOIZ01000001">
    <property type="protein sequence ID" value="SEW07591.1"/>
    <property type="molecule type" value="Genomic_DNA"/>
</dbReference>
<dbReference type="STRING" id="364200.SAMN04488515_0935"/>
<evidence type="ECO:0000313" key="3">
    <source>
        <dbReference type="EMBL" id="SEW07591.1"/>
    </source>
</evidence>
<dbReference type="AlphaFoldDB" id="A0A1I0P0V5"/>
<sequence>MPVRRTAILVTLLAGTAAAQDGSPLSAIDWLSQSVTPATAAPEAPQAKPIDEPAVTDNADPPPVRVTPLDGPSPDPVGLLPSNVTGLPRSLWAGSDEALLVTLVQAEAMPTLPAIKDFLVVLMLAEADPPLAASPDGPLFLARVDKLLDQGTLQEAQALLEQAGGDTPDQFRRLFDVALLTGTEDDACTIMDERPAVAPTFPARIFCLARSGDWTRAALTLNTHRVLGDITEEEEALLSRFLDPELYEGEDSLPEPSRISPLVFRMREAIGEGFPTDNLPLAFAHADLRDTAGLKAQLEAAERLIQADAIDPNVLQELYTSRTPSASGGVWDRASSFQAFDRALAAGDATAISQTLPDAWTAMKEIKSEVAFARLYAAELQDLDLSGNAAELAEIIGLLSDDYEAVAMAAENISPFLIALAKGVPQETRANTPDERAVQAAFNGANPPQVIADLLDAGKLGEALLRTIALFEAASAGDTQSMTDALSVLRRVGLEDVARKASLQYLLLERSI</sequence>
<accession>A0A1I0P0V5</accession>
<evidence type="ECO:0000313" key="4">
    <source>
        <dbReference type="Proteomes" id="UP000199167"/>
    </source>
</evidence>
<protein>
    <submittedName>
        <fullName evidence="3">Uncharacterized protein</fullName>
    </submittedName>
</protein>
<organism evidence="3 4">
    <name type="scientific">Cognatiyoonia koreensis</name>
    <dbReference type="NCBI Taxonomy" id="364200"/>
    <lineage>
        <taxon>Bacteria</taxon>
        <taxon>Pseudomonadati</taxon>
        <taxon>Pseudomonadota</taxon>
        <taxon>Alphaproteobacteria</taxon>
        <taxon>Rhodobacterales</taxon>
        <taxon>Paracoccaceae</taxon>
        <taxon>Cognatiyoonia</taxon>
    </lineage>
</organism>
<proteinExistence type="predicted"/>
<dbReference type="RefSeq" id="WP_089990844.1">
    <property type="nucleotide sequence ID" value="NZ_FOIZ01000001.1"/>
</dbReference>
<dbReference type="OrthoDB" id="7929427at2"/>
<evidence type="ECO:0000256" key="1">
    <source>
        <dbReference type="SAM" id="MobiDB-lite"/>
    </source>
</evidence>
<name>A0A1I0P0V5_9RHOB</name>